<dbReference type="Proteomes" id="UP001178507">
    <property type="component" value="Unassembled WGS sequence"/>
</dbReference>
<reference evidence="8" key="1">
    <citation type="submission" date="2023-08" db="EMBL/GenBank/DDBJ databases">
        <authorList>
            <person name="Chen Y."/>
            <person name="Shah S."/>
            <person name="Dougan E. K."/>
            <person name="Thang M."/>
            <person name="Chan C."/>
        </authorList>
    </citation>
    <scope>NUCLEOTIDE SEQUENCE</scope>
</reference>
<keyword evidence="3" id="KW-0949">S-adenosyl-L-methionine</keyword>
<evidence type="ECO:0000313" key="8">
    <source>
        <dbReference type="EMBL" id="CAJ1392993.1"/>
    </source>
</evidence>
<name>A0AA36IS71_9DINO</name>
<evidence type="ECO:0000259" key="7">
    <source>
        <dbReference type="PROSITE" id="PS00028"/>
    </source>
</evidence>
<feature type="domain" description="C2H2-type" evidence="7">
    <location>
        <begin position="484"/>
        <end position="506"/>
    </location>
</feature>
<dbReference type="SMART" id="SM01144">
    <property type="entry name" value="DTW"/>
    <property type="match status" value="1"/>
</dbReference>
<evidence type="ECO:0000256" key="4">
    <source>
        <dbReference type="ARBA" id="ARBA00022694"/>
    </source>
</evidence>
<dbReference type="InterPro" id="IPR005636">
    <property type="entry name" value="DTW"/>
</dbReference>
<dbReference type="InterPro" id="IPR013087">
    <property type="entry name" value="Znf_C2H2_type"/>
</dbReference>
<dbReference type="EMBL" id="CAUJNA010002447">
    <property type="protein sequence ID" value="CAJ1392993.1"/>
    <property type="molecule type" value="Genomic_DNA"/>
</dbReference>
<evidence type="ECO:0000256" key="5">
    <source>
        <dbReference type="ARBA" id="ARBA00048718"/>
    </source>
</evidence>
<evidence type="ECO:0000313" key="9">
    <source>
        <dbReference type="Proteomes" id="UP001178507"/>
    </source>
</evidence>
<evidence type="ECO:0000256" key="3">
    <source>
        <dbReference type="ARBA" id="ARBA00022691"/>
    </source>
</evidence>
<dbReference type="PANTHER" id="PTHR21392:SF4">
    <property type="entry name" value="TRNA-URIDINE AMINOCARBOXYPROPYLTRANSFERASE"/>
    <property type="match status" value="1"/>
</dbReference>
<dbReference type="Gene3D" id="3.40.50.150">
    <property type="entry name" value="Vaccinia Virus protein VP39"/>
    <property type="match status" value="1"/>
</dbReference>
<feature type="compositionally biased region" description="Pro residues" evidence="6">
    <location>
        <begin position="665"/>
        <end position="674"/>
    </location>
</feature>
<sequence>MTAELWDRRYSKQGYAYGTEPNDFLREVATQLPDTGSALLLGEGEGRNAVFLAGRGLDCTALDISKAGLSKARRLAQERGVKVKTVAADLGDFHFGKGESWDVIVSIFCHLPGELRRQVHAAAAGALRPGGLIVLEAFTPEQPRYNTGGPPDEDRLVTLEMLREDFSGLEVVGRALEREVLEGSYHTGLSSVVQLLARKLQEPSVRYRRRVDQAFAQAQDVNQRVTELQDPFLSVAGHALHLTVKASEEVGQCRYCWLPEEDCICRETCDQVMSDVQWVLLCHPLEFLRSSSSGKLVASVLGGDFLVFGVQAHEERLEEVLAGEVLLLLPGDGSRTLAEWSDDAAPDTELTLLVLDGSWEQVQAMRDVIEARRRVMGRPPIPCLRLEEVGDFQSPLIDALKPGAGRGRLSTFEACSLFLREAEASRPIPESSWQAAMKGLDPMVRVLQRLLYLPPPVPEEHSEAVEALRAAARSAPLREGLRRCRVCGAAFSTPLRMREHLVGRRHCTAVAVHAREEGEGLADLSPEEASRIFTAYSTVPLSQSSPEPPDLALVRLRAQGLLQRRSHAASEEKFARRTVNVNAISLFNKDKEVLLEMRRVFLCSRLECERLLGASVVSRPLSTGLVGTVARSLEGTDDGRQDAQGLSAQGPSGPSQDNMKVLAPVPAPKAPSPPEAHRQLAALCVSQGYVLRFDGFESLPSGFRCVFRVQ</sequence>
<gene>
    <name evidence="8" type="ORF">EVOR1521_LOCUS17949</name>
</gene>
<keyword evidence="9" id="KW-1185">Reference proteome</keyword>
<evidence type="ECO:0000256" key="6">
    <source>
        <dbReference type="SAM" id="MobiDB-lite"/>
    </source>
</evidence>
<dbReference type="CDD" id="cd02440">
    <property type="entry name" value="AdoMet_MTases"/>
    <property type="match status" value="1"/>
</dbReference>
<accession>A0AA36IS71</accession>
<dbReference type="InterPro" id="IPR039262">
    <property type="entry name" value="DTWD2/TAPT"/>
</dbReference>
<keyword evidence="2" id="KW-0808">Transferase</keyword>
<dbReference type="InterPro" id="IPR041698">
    <property type="entry name" value="Methyltransf_25"/>
</dbReference>
<dbReference type="PROSITE" id="PS00028">
    <property type="entry name" value="ZINC_FINGER_C2H2_1"/>
    <property type="match status" value="1"/>
</dbReference>
<dbReference type="Pfam" id="PF13649">
    <property type="entry name" value="Methyltransf_25"/>
    <property type="match status" value="1"/>
</dbReference>
<dbReference type="SUPFAM" id="SSF53335">
    <property type="entry name" value="S-adenosyl-L-methionine-dependent methyltransferases"/>
    <property type="match status" value="1"/>
</dbReference>
<dbReference type="AlphaFoldDB" id="A0AA36IS71"/>
<feature type="compositionally biased region" description="Polar residues" evidence="6">
    <location>
        <begin position="644"/>
        <end position="658"/>
    </location>
</feature>
<evidence type="ECO:0000256" key="2">
    <source>
        <dbReference type="ARBA" id="ARBA00022679"/>
    </source>
</evidence>
<dbReference type="InterPro" id="IPR029063">
    <property type="entry name" value="SAM-dependent_MTases_sf"/>
</dbReference>
<feature type="region of interest" description="Disordered" evidence="6">
    <location>
        <begin position="634"/>
        <end position="674"/>
    </location>
</feature>
<keyword evidence="4" id="KW-0819">tRNA processing</keyword>
<dbReference type="PANTHER" id="PTHR21392">
    <property type="entry name" value="TRNA-URIDINE AMINOCARBOXYPROPYLTRANSFERASE 2"/>
    <property type="match status" value="1"/>
</dbReference>
<organism evidence="8 9">
    <name type="scientific">Effrenium voratum</name>
    <dbReference type="NCBI Taxonomy" id="2562239"/>
    <lineage>
        <taxon>Eukaryota</taxon>
        <taxon>Sar</taxon>
        <taxon>Alveolata</taxon>
        <taxon>Dinophyceae</taxon>
        <taxon>Suessiales</taxon>
        <taxon>Symbiodiniaceae</taxon>
        <taxon>Effrenium</taxon>
    </lineage>
</organism>
<dbReference type="GO" id="GO:0008033">
    <property type="term" value="P:tRNA processing"/>
    <property type="evidence" value="ECO:0007669"/>
    <property type="project" value="UniProtKB-KW"/>
</dbReference>
<protein>
    <recommendedName>
        <fullName evidence="1">tRNA-uridine aminocarboxypropyltransferase</fullName>
        <ecNumber evidence="1">2.5.1.25</ecNumber>
    </recommendedName>
</protein>
<proteinExistence type="predicted"/>
<dbReference type="EC" id="2.5.1.25" evidence="1"/>
<dbReference type="GO" id="GO:0016432">
    <property type="term" value="F:tRNA-uridine aminocarboxypropyltransferase activity"/>
    <property type="evidence" value="ECO:0007669"/>
    <property type="project" value="UniProtKB-EC"/>
</dbReference>
<comment type="caution">
    <text evidence="8">The sequence shown here is derived from an EMBL/GenBank/DDBJ whole genome shotgun (WGS) entry which is preliminary data.</text>
</comment>
<dbReference type="Pfam" id="PF03942">
    <property type="entry name" value="DTW"/>
    <property type="match status" value="1"/>
</dbReference>
<comment type="catalytic activity">
    <reaction evidence="5">
        <text>a uridine in tRNA + S-adenosyl-L-methionine = a 3-[(3S)-3-amino-3-carboxypropyl]uridine in tRNA + S-methyl-5'-thioadenosine + H(+)</text>
        <dbReference type="Rhea" id="RHEA:62432"/>
        <dbReference type="Rhea" id="RHEA-COMP:13339"/>
        <dbReference type="Rhea" id="RHEA-COMP:16092"/>
        <dbReference type="ChEBI" id="CHEBI:15378"/>
        <dbReference type="ChEBI" id="CHEBI:17509"/>
        <dbReference type="ChEBI" id="CHEBI:59789"/>
        <dbReference type="ChEBI" id="CHEBI:65315"/>
        <dbReference type="ChEBI" id="CHEBI:82930"/>
        <dbReference type="EC" id="2.5.1.25"/>
    </reaction>
</comment>
<evidence type="ECO:0000256" key="1">
    <source>
        <dbReference type="ARBA" id="ARBA00012386"/>
    </source>
</evidence>